<name>A0AAU9EEL6_9BACT</name>
<dbReference type="EMBL" id="AP028679">
    <property type="protein sequence ID" value="BEQ15548.1"/>
    <property type="molecule type" value="Genomic_DNA"/>
</dbReference>
<dbReference type="NCBIfam" id="NF033496">
    <property type="entry name" value="DUF2080_fam_acc"/>
    <property type="match status" value="1"/>
</dbReference>
<accession>A0AAU9EEL6</accession>
<feature type="region of interest" description="Disordered" evidence="1">
    <location>
        <begin position="1"/>
        <end position="25"/>
    </location>
</feature>
<evidence type="ECO:0000313" key="2">
    <source>
        <dbReference type="EMBL" id="BEQ15548.1"/>
    </source>
</evidence>
<protein>
    <recommendedName>
        <fullName evidence="4">DUF2080 family transposase-associated protein</fullName>
    </recommendedName>
</protein>
<reference evidence="3" key="1">
    <citation type="journal article" date="2023" name="Arch. Microbiol.">
        <title>Desulfoferula mesophilus gen. nov. sp. nov., a mesophilic sulfate-reducing bacterium isolated from a brackish lake sediment.</title>
        <authorList>
            <person name="Watanabe T."/>
            <person name="Yabe T."/>
            <person name="Tsuji J.M."/>
            <person name="Fukui M."/>
        </authorList>
    </citation>
    <scope>NUCLEOTIDE SEQUENCE [LARGE SCALE GENOMIC DNA]</scope>
    <source>
        <strain evidence="3">12FAK</strain>
    </source>
</reference>
<dbReference type="Pfam" id="PF09853">
    <property type="entry name" value="DUF2080"/>
    <property type="match status" value="1"/>
</dbReference>
<sequence length="67" mass="7177">MSAPPSPGKRPAASSPPGADLSSRPVKFVVHGEEMVEKKVHQTGTSGRVYLPQAWIGKRVKVILVTK</sequence>
<organism evidence="2 3">
    <name type="scientific">Desulfoferula mesophila</name>
    <dbReference type="NCBI Taxonomy" id="3058419"/>
    <lineage>
        <taxon>Bacteria</taxon>
        <taxon>Pseudomonadati</taxon>
        <taxon>Thermodesulfobacteriota</taxon>
        <taxon>Desulfarculia</taxon>
        <taxon>Desulfarculales</taxon>
        <taxon>Desulfarculaceae</taxon>
        <taxon>Desulfoferula</taxon>
    </lineage>
</organism>
<dbReference type="InterPro" id="IPR019205">
    <property type="entry name" value="DUF2080_transposon-encoded"/>
</dbReference>
<proteinExistence type="predicted"/>
<evidence type="ECO:0000256" key="1">
    <source>
        <dbReference type="SAM" id="MobiDB-lite"/>
    </source>
</evidence>
<dbReference type="Proteomes" id="UP001366166">
    <property type="component" value="Chromosome"/>
</dbReference>
<gene>
    <name evidence="2" type="ORF">FAK_26140</name>
</gene>
<evidence type="ECO:0000313" key="3">
    <source>
        <dbReference type="Proteomes" id="UP001366166"/>
    </source>
</evidence>
<keyword evidence="3" id="KW-1185">Reference proteome</keyword>
<dbReference type="AlphaFoldDB" id="A0AAU9EEL6"/>
<dbReference type="KEGG" id="dmp:FAK_26140"/>
<dbReference type="RefSeq" id="WP_338600084.1">
    <property type="nucleotide sequence ID" value="NZ_AP028679.1"/>
</dbReference>
<evidence type="ECO:0008006" key="4">
    <source>
        <dbReference type="Google" id="ProtNLM"/>
    </source>
</evidence>